<reference evidence="2 3" key="1">
    <citation type="submission" date="2019-07" db="EMBL/GenBank/DDBJ databases">
        <authorList>
            <person name="Hibberd C M."/>
            <person name="Gehrig L. J."/>
            <person name="Chang H.-W."/>
            <person name="Venkatesh S."/>
        </authorList>
    </citation>
    <scope>NUCLEOTIDE SEQUENCE [LARGE SCALE GENOMIC DNA]</scope>
    <source>
        <strain evidence="2">Ruminococcus_torques_SSTS_Bg7063</strain>
    </source>
</reference>
<dbReference type="PANTHER" id="PTHR30383">
    <property type="entry name" value="THIOESTERASE 1/PROTEASE 1/LYSOPHOSPHOLIPASE L1"/>
    <property type="match status" value="1"/>
</dbReference>
<dbReference type="RefSeq" id="WP_144367488.1">
    <property type="nucleotide sequence ID" value="NZ_CABHNA010000071.1"/>
</dbReference>
<dbReference type="InterPro" id="IPR051532">
    <property type="entry name" value="Ester_Hydrolysis_Enzymes"/>
</dbReference>
<evidence type="ECO:0000259" key="1">
    <source>
        <dbReference type="Pfam" id="PF13472"/>
    </source>
</evidence>
<dbReference type="EMBL" id="CABHNA010000071">
    <property type="protein sequence ID" value="VUX16216.1"/>
    <property type="molecule type" value="Genomic_DNA"/>
</dbReference>
<protein>
    <submittedName>
        <fullName evidence="2">GDSL-like Lipase/Acylhydrolase</fullName>
    </submittedName>
</protein>
<dbReference type="SUPFAM" id="SSF52266">
    <property type="entry name" value="SGNH hydrolase"/>
    <property type="match status" value="1"/>
</dbReference>
<dbReference type="Pfam" id="PF13472">
    <property type="entry name" value="Lipase_GDSL_2"/>
    <property type="match status" value="1"/>
</dbReference>
<evidence type="ECO:0000313" key="3">
    <source>
        <dbReference type="Proteomes" id="UP000363661"/>
    </source>
</evidence>
<dbReference type="PANTHER" id="PTHR30383:SF5">
    <property type="entry name" value="SGNH HYDROLASE-TYPE ESTERASE DOMAIN-CONTAINING PROTEIN"/>
    <property type="match status" value="1"/>
</dbReference>
<dbReference type="AlphaFoldDB" id="A0A564U9L0"/>
<evidence type="ECO:0000313" key="2">
    <source>
        <dbReference type="EMBL" id="VUX16216.1"/>
    </source>
</evidence>
<accession>A0A564U9L0</accession>
<gene>
    <name evidence="2" type="ORF">RTSSTS7063_02183</name>
</gene>
<dbReference type="Proteomes" id="UP000363661">
    <property type="component" value="Unassembled WGS sequence"/>
</dbReference>
<dbReference type="GO" id="GO:0004622">
    <property type="term" value="F:phosphatidylcholine lysophospholipase activity"/>
    <property type="evidence" value="ECO:0007669"/>
    <property type="project" value="TreeGrafter"/>
</dbReference>
<sequence length="223" mass="25794">MSELDVIQGFFEKEQKEKIDKYRILNEAVVKGQILFTGSSLMEQFPINELLMTEKMDYIIYNRGVGGFTTDDMLENMDVQVFDTEPSKIFINIGTNDISNPSISFEEALTHTITNYEKILVQIKEKLPETQVYMMAYYPVKEDAPLPEGEWGRTMFKNRNNTNIPIANEEVKKLADKFGYTYIDVNNGLTDVNGNLKEEYTIEGVHMYANAYRCVLENLKQYL</sequence>
<keyword evidence="2" id="KW-0378">Hydrolase</keyword>
<dbReference type="Gene3D" id="3.40.50.1110">
    <property type="entry name" value="SGNH hydrolase"/>
    <property type="match status" value="1"/>
</dbReference>
<name>A0A564U9L0_9FIRM</name>
<keyword evidence="3" id="KW-1185">Reference proteome</keyword>
<dbReference type="InterPro" id="IPR036514">
    <property type="entry name" value="SGNH_hydro_sf"/>
</dbReference>
<feature type="domain" description="SGNH hydrolase-type esterase" evidence="1">
    <location>
        <begin position="59"/>
        <end position="213"/>
    </location>
</feature>
<proteinExistence type="predicted"/>
<organism evidence="2 3">
    <name type="scientific">[Ruminococcus] torques</name>
    <dbReference type="NCBI Taxonomy" id="33039"/>
    <lineage>
        <taxon>Bacteria</taxon>
        <taxon>Bacillati</taxon>
        <taxon>Bacillota</taxon>
        <taxon>Clostridia</taxon>
        <taxon>Lachnospirales</taxon>
        <taxon>Lachnospiraceae</taxon>
        <taxon>Mediterraneibacter</taxon>
    </lineage>
</organism>
<dbReference type="InterPro" id="IPR013830">
    <property type="entry name" value="SGNH_hydro"/>
</dbReference>